<dbReference type="EMBL" id="JAPFRF010000007">
    <property type="protein sequence ID" value="KAJ7326947.1"/>
    <property type="molecule type" value="Genomic_DNA"/>
</dbReference>
<dbReference type="OrthoDB" id="9050141at2759"/>
<name>A0A9Q1B1K2_9SAUR</name>
<dbReference type="Proteomes" id="UP001142489">
    <property type="component" value="Unassembled WGS sequence"/>
</dbReference>
<dbReference type="SUPFAM" id="SSF53098">
    <property type="entry name" value="Ribonuclease H-like"/>
    <property type="match status" value="1"/>
</dbReference>
<protein>
    <submittedName>
        <fullName evidence="1">Uncharacterized protein</fullName>
    </submittedName>
</protein>
<reference evidence="1" key="1">
    <citation type="journal article" date="2023" name="DNA Res.">
        <title>Chromosome-level genome assembly of Phrynocephalus forsythii using third-generation DNA sequencing and Hi-C analysis.</title>
        <authorList>
            <person name="Qi Y."/>
            <person name="Zhao W."/>
            <person name="Zhao Y."/>
            <person name="Niu C."/>
            <person name="Cao S."/>
            <person name="Zhang Y."/>
        </authorList>
    </citation>
    <scope>NUCLEOTIDE SEQUENCE</scope>
    <source>
        <tissue evidence="1">Muscle</tissue>
    </source>
</reference>
<evidence type="ECO:0000313" key="2">
    <source>
        <dbReference type="Proteomes" id="UP001142489"/>
    </source>
</evidence>
<dbReference type="AlphaFoldDB" id="A0A9Q1B1K2"/>
<feature type="non-terminal residue" evidence="1">
    <location>
        <position position="123"/>
    </location>
</feature>
<dbReference type="InterPro" id="IPR012337">
    <property type="entry name" value="RNaseH-like_sf"/>
</dbReference>
<gene>
    <name evidence="1" type="ORF">JRQ81_016706</name>
</gene>
<proteinExistence type="predicted"/>
<evidence type="ECO:0000313" key="1">
    <source>
        <dbReference type="EMBL" id="KAJ7326947.1"/>
    </source>
</evidence>
<sequence length="123" mass="13866">VKAVQQLYENEEELGLAEQVLIPDMPTRWNSTFETPACLVEQKDMLVSMISTRPILPWGRELDISAINWLTLTQVVEILKPFEGTTKVLGGCTTWHDSVILASRDLRLTALRILKDGSHSCPF</sequence>
<keyword evidence="2" id="KW-1185">Reference proteome</keyword>
<accession>A0A9Q1B1K2</accession>
<feature type="non-terminal residue" evidence="1">
    <location>
        <position position="1"/>
    </location>
</feature>
<organism evidence="1 2">
    <name type="scientific">Phrynocephalus forsythii</name>
    <dbReference type="NCBI Taxonomy" id="171643"/>
    <lineage>
        <taxon>Eukaryota</taxon>
        <taxon>Metazoa</taxon>
        <taxon>Chordata</taxon>
        <taxon>Craniata</taxon>
        <taxon>Vertebrata</taxon>
        <taxon>Euteleostomi</taxon>
        <taxon>Lepidosauria</taxon>
        <taxon>Squamata</taxon>
        <taxon>Bifurcata</taxon>
        <taxon>Unidentata</taxon>
        <taxon>Episquamata</taxon>
        <taxon>Toxicofera</taxon>
        <taxon>Iguania</taxon>
        <taxon>Acrodonta</taxon>
        <taxon>Agamidae</taxon>
        <taxon>Agaminae</taxon>
        <taxon>Phrynocephalus</taxon>
    </lineage>
</organism>
<comment type="caution">
    <text evidence="1">The sequence shown here is derived from an EMBL/GenBank/DDBJ whole genome shotgun (WGS) entry which is preliminary data.</text>
</comment>